<evidence type="ECO:0000256" key="1">
    <source>
        <dbReference type="ARBA" id="ARBA00012513"/>
    </source>
</evidence>
<keyword evidence="6 18" id="KW-0418">Kinase</keyword>
<dbReference type="FunFam" id="3.30.200.20:FF:000035">
    <property type="entry name" value="Serine/threonine protein kinase Stk1"/>
    <property type="match status" value="1"/>
</dbReference>
<dbReference type="GO" id="GO:0004674">
    <property type="term" value="F:protein serine/threonine kinase activity"/>
    <property type="evidence" value="ECO:0007669"/>
    <property type="project" value="UniProtKB-KW"/>
</dbReference>
<evidence type="ECO:0000313" key="18">
    <source>
        <dbReference type="EMBL" id="PKG25214.1"/>
    </source>
</evidence>
<feature type="domain" description="Protein kinase" evidence="16">
    <location>
        <begin position="11"/>
        <end position="271"/>
    </location>
</feature>
<comment type="subcellular location">
    <subcellularLocation>
        <location evidence="11">Spore membrane</location>
        <topology evidence="11">Single-pass type II membrane protein</topology>
    </subcellularLocation>
</comment>
<reference evidence="18 19" key="1">
    <citation type="journal article" date="2003" name="Int. J. Syst. Evol. Microbiol.">
        <title>Bacillus nealsonii sp. nov., isolated from a spacecraft-assembly facility, whose spores are gamma-radiation resistant.</title>
        <authorList>
            <person name="Venkateswaran K."/>
            <person name="Kempf M."/>
            <person name="Chen F."/>
            <person name="Satomi M."/>
            <person name="Nicholson W."/>
            <person name="Kern R."/>
        </authorList>
    </citation>
    <scope>NUCLEOTIDE SEQUENCE [LARGE SCALE GENOMIC DNA]</scope>
    <source>
        <strain evidence="18 19">FO-92</strain>
    </source>
</reference>
<feature type="region of interest" description="Disordered" evidence="14">
    <location>
        <begin position="314"/>
        <end position="335"/>
    </location>
</feature>
<feature type="binding site" evidence="13">
    <location>
        <position position="40"/>
    </location>
    <ligand>
        <name>ATP</name>
        <dbReference type="ChEBI" id="CHEBI:30616"/>
    </ligand>
</feature>
<keyword evidence="4" id="KW-0808">Transferase</keyword>
<dbReference type="SMART" id="SM00740">
    <property type="entry name" value="PASTA"/>
    <property type="match status" value="3"/>
</dbReference>
<dbReference type="InterPro" id="IPR017441">
    <property type="entry name" value="Protein_kinase_ATP_BS"/>
</dbReference>
<proteinExistence type="predicted"/>
<gene>
    <name evidence="18" type="ORF">CWS01_02835</name>
</gene>
<dbReference type="CDD" id="cd14014">
    <property type="entry name" value="STKc_PknB_like"/>
    <property type="match status" value="1"/>
</dbReference>
<protein>
    <recommendedName>
        <fullName evidence="12">Serine/threonine-protein kinase PrkC</fullName>
        <ecNumber evidence="1">2.7.11.1</ecNumber>
    </recommendedName>
</protein>
<evidence type="ECO:0000256" key="4">
    <source>
        <dbReference type="ARBA" id="ARBA00022679"/>
    </source>
</evidence>
<dbReference type="GO" id="GO:0007165">
    <property type="term" value="P:signal transduction"/>
    <property type="evidence" value="ECO:0007669"/>
    <property type="project" value="UniProtKB-ARBA"/>
</dbReference>
<evidence type="ECO:0000313" key="19">
    <source>
        <dbReference type="Proteomes" id="UP000233375"/>
    </source>
</evidence>
<dbReference type="PROSITE" id="PS00108">
    <property type="entry name" value="PROTEIN_KINASE_ST"/>
    <property type="match status" value="1"/>
</dbReference>
<name>A0A2N0Z6V9_9BACI</name>
<evidence type="ECO:0000256" key="8">
    <source>
        <dbReference type="ARBA" id="ARBA00022968"/>
    </source>
</evidence>
<dbReference type="Pfam" id="PF03793">
    <property type="entry name" value="PASTA"/>
    <property type="match status" value="3"/>
</dbReference>
<dbReference type="Proteomes" id="UP000233375">
    <property type="component" value="Unassembled WGS sequence"/>
</dbReference>
<dbReference type="OrthoDB" id="9788659at2"/>
<keyword evidence="7 13" id="KW-0067">ATP-binding</keyword>
<feature type="transmembrane region" description="Helical" evidence="15">
    <location>
        <begin position="343"/>
        <end position="370"/>
    </location>
</feature>
<dbReference type="Pfam" id="PF00069">
    <property type="entry name" value="Pkinase"/>
    <property type="match status" value="1"/>
</dbReference>
<dbReference type="PROSITE" id="PS00107">
    <property type="entry name" value="PROTEIN_KINASE_ATP"/>
    <property type="match status" value="1"/>
</dbReference>
<dbReference type="AlphaFoldDB" id="A0A2N0Z6V9"/>
<dbReference type="GO" id="GO:0009847">
    <property type="term" value="P:spore germination"/>
    <property type="evidence" value="ECO:0007669"/>
    <property type="project" value="UniProtKB-ARBA"/>
</dbReference>
<keyword evidence="5 13" id="KW-0547">Nucleotide-binding</keyword>
<dbReference type="Gene3D" id="3.30.200.20">
    <property type="entry name" value="Phosphorylase Kinase, domain 1"/>
    <property type="match status" value="1"/>
</dbReference>
<dbReference type="EC" id="2.7.11.1" evidence="1"/>
<dbReference type="SUPFAM" id="SSF56112">
    <property type="entry name" value="Protein kinase-like (PK-like)"/>
    <property type="match status" value="1"/>
</dbReference>
<evidence type="ECO:0000256" key="7">
    <source>
        <dbReference type="ARBA" id="ARBA00022840"/>
    </source>
</evidence>
<dbReference type="PROSITE" id="PS51178">
    <property type="entry name" value="PASTA"/>
    <property type="match status" value="3"/>
</dbReference>
<keyword evidence="15" id="KW-1133">Transmembrane helix</keyword>
<keyword evidence="15" id="KW-0812">Transmembrane</keyword>
<keyword evidence="3" id="KW-0309">Germination</keyword>
<evidence type="ECO:0000256" key="14">
    <source>
        <dbReference type="SAM" id="MobiDB-lite"/>
    </source>
</evidence>
<evidence type="ECO:0000256" key="3">
    <source>
        <dbReference type="ARBA" id="ARBA00022544"/>
    </source>
</evidence>
<keyword evidence="19" id="KW-1185">Reference proteome</keyword>
<evidence type="ECO:0000256" key="9">
    <source>
        <dbReference type="ARBA" id="ARBA00047899"/>
    </source>
</evidence>
<feature type="domain" description="PASTA" evidence="17">
    <location>
        <begin position="507"/>
        <end position="573"/>
    </location>
</feature>
<dbReference type="Gene3D" id="2.60.40.2560">
    <property type="match status" value="1"/>
</dbReference>
<evidence type="ECO:0000256" key="5">
    <source>
        <dbReference type="ARBA" id="ARBA00022741"/>
    </source>
</evidence>
<evidence type="ECO:0000256" key="12">
    <source>
        <dbReference type="ARBA" id="ARBA00070041"/>
    </source>
</evidence>
<dbReference type="PANTHER" id="PTHR43289:SF34">
    <property type="entry name" value="SERINE_THREONINE-PROTEIN KINASE YBDM-RELATED"/>
    <property type="match status" value="1"/>
</dbReference>
<comment type="catalytic activity">
    <reaction evidence="9">
        <text>L-threonyl-[protein] + ATP = O-phospho-L-threonyl-[protein] + ADP + H(+)</text>
        <dbReference type="Rhea" id="RHEA:46608"/>
        <dbReference type="Rhea" id="RHEA-COMP:11060"/>
        <dbReference type="Rhea" id="RHEA-COMP:11605"/>
        <dbReference type="ChEBI" id="CHEBI:15378"/>
        <dbReference type="ChEBI" id="CHEBI:30013"/>
        <dbReference type="ChEBI" id="CHEBI:30616"/>
        <dbReference type="ChEBI" id="CHEBI:61977"/>
        <dbReference type="ChEBI" id="CHEBI:456216"/>
        <dbReference type="EC" id="2.7.11.1"/>
    </reaction>
</comment>
<feature type="compositionally biased region" description="Basic and acidic residues" evidence="14">
    <location>
        <begin position="314"/>
        <end position="330"/>
    </location>
</feature>
<dbReference type="CDD" id="cd06577">
    <property type="entry name" value="PASTA_pknB"/>
    <property type="match status" value="3"/>
</dbReference>
<comment type="catalytic activity">
    <reaction evidence="10">
        <text>L-seryl-[protein] + ATP = O-phospho-L-seryl-[protein] + ADP + H(+)</text>
        <dbReference type="Rhea" id="RHEA:17989"/>
        <dbReference type="Rhea" id="RHEA-COMP:9863"/>
        <dbReference type="Rhea" id="RHEA-COMP:11604"/>
        <dbReference type="ChEBI" id="CHEBI:15378"/>
        <dbReference type="ChEBI" id="CHEBI:29999"/>
        <dbReference type="ChEBI" id="CHEBI:30616"/>
        <dbReference type="ChEBI" id="CHEBI:83421"/>
        <dbReference type="ChEBI" id="CHEBI:456216"/>
        <dbReference type="EC" id="2.7.11.1"/>
    </reaction>
</comment>
<dbReference type="PANTHER" id="PTHR43289">
    <property type="entry name" value="MITOGEN-ACTIVATED PROTEIN KINASE KINASE KINASE 20-RELATED"/>
    <property type="match status" value="1"/>
</dbReference>
<feature type="domain" description="PASTA" evidence="17">
    <location>
        <begin position="370"/>
        <end position="437"/>
    </location>
</feature>
<evidence type="ECO:0000259" key="16">
    <source>
        <dbReference type="PROSITE" id="PS50011"/>
    </source>
</evidence>
<evidence type="ECO:0000256" key="6">
    <source>
        <dbReference type="ARBA" id="ARBA00022777"/>
    </source>
</evidence>
<evidence type="ECO:0000256" key="15">
    <source>
        <dbReference type="SAM" id="Phobius"/>
    </source>
</evidence>
<evidence type="ECO:0000256" key="13">
    <source>
        <dbReference type="PROSITE-ProRule" id="PRU10141"/>
    </source>
</evidence>
<organism evidence="18 19">
    <name type="scientific">Niallia nealsonii</name>
    <dbReference type="NCBI Taxonomy" id="115979"/>
    <lineage>
        <taxon>Bacteria</taxon>
        <taxon>Bacillati</taxon>
        <taxon>Bacillota</taxon>
        <taxon>Bacilli</taxon>
        <taxon>Bacillales</taxon>
        <taxon>Bacillaceae</taxon>
        <taxon>Niallia</taxon>
    </lineage>
</organism>
<comment type="caution">
    <text evidence="18">The sequence shown here is derived from an EMBL/GenBank/DDBJ whole genome shotgun (WGS) entry which is preliminary data.</text>
</comment>
<dbReference type="RefSeq" id="WP_101175533.1">
    <property type="nucleotide sequence ID" value="NZ_PISE01000006.1"/>
</dbReference>
<dbReference type="SMART" id="SM00220">
    <property type="entry name" value="S_TKc"/>
    <property type="match status" value="1"/>
</dbReference>
<dbReference type="FunFam" id="1.10.510.10:FF:000021">
    <property type="entry name" value="Serine/threonine protein kinase"/>
    <property type="match status" value="1"/>
</dbReference>
<dbReference type="PROSITE" id="PS50011">
    <property type="entry name" value="PROTEIN_KINASE_DOM"/>
    <property type="match status" value="1"/>
</dbReference>
<evidence type="ECO:0000256" key="2">
    <source>
        <dbReference type="ARBA" id="ARBA00022527"/>
    </source>
</evidence>
<dbReference type="Gene3D" id="1.10.510.10">
    <property type="entry name" value="Transferase(Phosphotransferase) domain 1"/>
    <property type="match status" value="1"/>
</dbReference>
<accession>A0A2N0Z6V9</accession>
<dbReference type="EMBL" id="PISE01000006">
    <property type="protein sequence ID" value="PKG25214.1"/>
    <property type="molecule type" value="Genomic_DNA"/>
</dbReference>
<dbReference type="GO" id="GO:0071224">
    <property type="term" value="P:cellular response to peptidoglycan"/>
    <property type="evidence" value="ECO:0007669"/>
    <property type="project" value="UniProtKB-ARBA"/>
</dbReference>
<dbReference type="NCBIfam" id="NF033483">
    <property type="entry name" value="PknB_PASTA_kin"/>
    <property type="match status" value="1"/>
</dbReference>
<evidence type="ECO:0000259" key="17">
    <source>
        <dbReference type="PROSITE" id="PS51178"/>
    </source>
</evidence>
<dbReference type="Gene3D" id="3.30.10.20">
    <property type="match status" value="3"/>
</dbReference>
<dbReference type="Pfam" id="PF21160">
    <property type="entry name" value="PrkC-like_PASTA-like"/>
    <property type="match status" value="1"/>
</dbReference>
<keyword evidence="8" id="KW-0735">Signal-anchor</keyword>
<dbReference type="InterPro" id="IPR000719">
    <property type="entry name" value="Prot_kinase_dom"/>
</dbReference>
<keyword evidence="15" id="KW-0472">Membrane</keyword>
<dbReference type="GO" id="GO:0005524">
    <property type="term" value="F:ATP binding"/>
    <property type="evidence" value="ECO:0007669"/>
    <property type="project" value="UniProtKB-UniRule"/>
</dbReference>
<dbReference type="InterPro" id="IPR011009">
    <property type="entry name" value="Kinase-like_dom_sf"/>
</dbReference>
<dbReference type="InterPro" id="IPR008271">
    <property type="entry name" value="Ser/Thr_kinase_AS"/>
</dbReference>
<dbReference type="InterPro" id="IPR005543">
    <property type="entry name" value="PASTA_dom"/>
</dbReference>
<evidence type="ECO:0000256" key="10">
    <source>
        <dbReference type="ARBA" id="ARBA00048679"/>
    </source>
</evidence>
<keyword evidence="2 18" id="KW-0723">Serine/threonine-protein kinase</keyword>
<sequence>MMVGKRINGRYKVMDMIGGGGMANVYLAHDMILDRDVAVKMLRLDFVNDEEFIRRFHREAQSATSLTHPNIVTIYDVGEEGSIYYIVMEYVEGYTLKQYIQKHSPVPVETAIEMMKQLTSAITHAHQNSIVHRDIKPHNILVDKQGNVKITDFGIAMALSATSITQTNSVLGSVHYLSPEQARGGMANKKSDIYSLGIVMFELLTGRLPFSGESAVSIALKHLQSETPSVRRWNETIPQSVENIVLKATAKDPFHRYASVEEMEADLRTALNPERGNEKKFVEPIDEEATKAIPIITNDIPYQNLEETIVHGKEEKKLQGNKQEGQEKKQAAPKKKKKDGKKLTVVLLSVFFTLLLVGVLIITVLPGLLLPKDVTIPDVSGAEVEDAVKSLESAGFVIGKTLPLNDEEVDAGLIIRTSPKAGRKAKEGAEIDLYESLGKEKFELDNYVGKQYEDVLEQLTKEGFKNIDKIEQFDENEPSGTIIAQNLTSGQEVVPEDAELEFTVSKGAELISLQDLTGYNKKGVTEYASSNGIVVNFTEEYSDTVGEGLVISQSPAADTNIRVGSTLDVVISKGAKEIPTKEVTEEITIPYEPLVEGEPQEVLIYVQDLDNSMTEPYETLTITETTKKTLTLRIAKGEKAGYKIIRDKSVIIDQVVPYPD</sequence>
<feature type="domain" description="PASTA" evidence="17">
    <location>
        <begin position="438"/>
        <end position="506"/>
    </location>
</feature>
<evidence type="ECO:0000256" key="11">
    <source>
        <dbReference type="ARBA" id="ARBA00060432"/>
    </source>
</evidence>